<dbReference type="AlphaFoldDB" id="Q2SJ07"/>
<name>Q2SJ07_HAHCH</name>
<protein>
    <submittedName>
        <fullName evidence="1">Uncharacterized protein</fullName>
    </submittedName>
</protein>
<proteinExistence type="predicted"/>
<evidence type="ECO:0000313" key="1">
    <source>
        <dbReference type="EMBL" id="ABC29367.1"/>
    </source>
</evidence>
<sequence length="92" mass="10233">MDTIIMKKSLNDIIETASQESLSDFCNKASKVVRLTNEEIAEIIPDGIEHKRFAELIQIVNDTSASNQEKADKIRNVAGYAEIVANLLTKLI</sequence>
<dbReference type="KEGG" id="hch:HCH_02567"/>
<reference evidence="1 2" key="1">
    <citation type="journal article" date="2005" name="Nucleic Acids Res.">
        <title>Genomic blueprint of Hahella chejuensis, a marine microbe producing an algicidal agent.</title>
        <authorList>
            <person name="Jeong H."/>
            <person name="Yim J.H."/>
            <person name="Lee C."/>
            <person name="Choi S.-H."/>
            <person name="Park Y.K."/>
            <person name="Yoon S.H."/>
            <person name="Hur C.-G."/>
            <person name="Kang H.-Y."/>
            <person name="Kim D."/>
            <person name="Lee H.H."/>
            <person name="Park K.H."/>
            <person name="Park S.-H."/>
            <person name="Park H.-S."/>
            <person name="Lee H.K."/>
            <person name="Oh T.K."/>
            <person name="Kim J.F."/>
        </authorList>
    </citation>
    <scope>NUCLEOTIDE SEQUENCE [LARGE SCALE GENOMIC DNA]</scope>
    <source>
        <strain evidence="1 2">KCTC 2396</strain>
    </source>
</reference>
<organism evidence="1 2">
    <name type="scientific">Hahella chejuensis (strain KCTC 2396)</name>
    <dbReference type="NCBI Taxonomy" id="349521"/>
    <lineage>
        <taxon>Bacteria</taxon>
        <taxon>Pseudomonadati</taxon>
        <taxon>Pseudomonadota</taxon>
        <taxon>Gammaproteobacteria</taxon>
        <taxon>Oceanospirillales</taxon>
        <taxon>Hahellaceae</taxon>
        <taxon>Hahella</taxon>
    </lineage>
</organism>
<dbReference type="Proteomes" id="UP000000238">
    <property type="component" value="Chromosome"/>
</dbReference>
<dbReference type="EMBL" id="CP000155">
    <property type="protein sequence ID" value="ABC29367.1"/>
    <property type="molecule type" value="Genomic_DNA"/>
</dbReference>
<gene>
    <name evidence="1" type="ordered locus">HCH_02567</name>
</gene>
<dbReference type="HOGENOM" id="CLU_2409162_0_0_6"/>
<keyword evidence="2" id="KW-1185">Reference proteome</keyword>
<evidence type="ECO:0000313" key="2">
    <source>
        <dbReference type="Proteomes" id="UP000000238"/>
    </source>
</evidence>
<accession>Q2SJ07</accession>